<dbReference type="EMBL" id="CAJVPP010000376">
    <property type="protein sequence ID" value="CAG8476325.1"/>
    <property type="molecule type" value="Genomic_DNA"/>
</dbReference>
<organism evidence="1 2">
    <name type="scientific">Funneliformis mosseae</name>
    <name type="common">Endomycorrhizal fungus</name>
    <name type="synonym">Glomus mosseae</name>
    <dbReference type="NCBI Taxonomy" id="27381"/>
    <lineage>
        <taxon>Eukaryota</taxon>
        <taxon>Fungi</taxon>
        <taxon>Fungi incertae sedis</taxon>
        <taxon>Mucoromycota</taxon>
        <taxon>Glomeromycotina</taxon>
        <taxon>Glomeromycetes</taxon>
        <taxon>Glomerales</taxon>
        <taxon>Glomeraceae</taxon>
        <taxon>Funneliformis</taxon>
    </lineage>
</organism>
<keyword evidence="2" id="KW-1185">Reference proteome</keyword>
<evidence type="ECO:0000313" key="1">
    <source>
        <dbReference type="EMBL" id="CAG8476325.1"/>
    </source>
</evidence>
<dbReference type="AlphaFoldDB" id="A0A9N8Z4R1"/>
<gene>
    <name evidence="1" type="ORF">FMOSSE_LOCUS2777</name>
</gene>
<accession>A0A9N8Z4R1</accession>
<feature type="non-terminal residue" evidence="1">
    <location>
        <position position="1"/>
    </location>
</feature>
<sequence>QKFVTIKGSTDEIDYSPQPSIQKLENFGESTDEIEFSPAHPSIQKFKNLPTELVIPLRNAIIVVDTLRQNVRIYVTSSAIDILFVI</sequence>
<name>A0A9N8Z4R1_FUNMO</name>
<protein>
    <submittedName>
        <fullName evidence="1">9299_t:CDS:1</fullName>
    </submittedName>
</protein>
<evidence type="ECO:0000313" key="2">
    <source>
        <dbReference type="Proteomes" id="UP000789375"/>
    </source>
</evidence>
<comment type="caution">
    <text evidence="1">The sequence shown here is derived from an EMBL/GenBank/DDBJ whole genome shotgun (WGS) entry which is preliminary data.</text>
</comment>
<dbReference type="Proteomes" id="UP000789375">
    <property type="component" value="Unassembled WGS sequence"/>
</dbReference>
<reference evidence="1" key="1">
    <citation type="submission" date="2021-06" db="EMBL/GenBank/DDBJ databases">
        <authorList>
            <person name="Kallberg Y."/>
            <person name="Tangrot J."/>
            <person name="Rosling A."/>
        </authorList>
    </citation>
    <scope>NUCLEOTIDE SEQUENCE</scope>
    <source>
        <strain evidence="1">87-6 pot B 2015</strain>
    </source>
</reference>
<proteinExistence type="predicted"/>